<evidence type="ECO:0000313" key="8">
    <source>
        <dbReference type="Proteomes" id="UP001501222"/>
    </source>
</evidence>
<dbReference type="Pfam" id="PF01799">
    <property type="entry name" value="Fer2_2"/>
    <property type="match status" value="1"/>
</dbReference>
<reference evidence="8" key="1">
    <citation type="journal article" date="2019" name="Int. J. Syst. Evol. Microbiol.">
        <title>The Global Catalogue of Microorganisms (GCM) 10K type strain sequencing project: providing services to taxonomists for standard genome sequencing and annotation.</title>
        <authorList>
            <consortium name="The Broad Institute Genomics Platform"/>
            <consortium name="The Broad Institute Genome Sequencing Center for Infectious Disease"/>
            <person name="Wu L."/>
            <person name="Ma J."/>
        </authorList>
    </citation>
    <scope>NUCLEOTIDE SEQUENCE [LARGE SCALE GENOMIC DNA]</scope>
    <source>
        <strain evidence="8">JCM 16928</strain>
    </source>
</reference>
<keyword evidence="4" id="KW-0408">Iron</keyword>
<evidence type="ECO:0000256" key="2">
    <source>
        <dbReference type="ARBA" id="ARBA00022723"/>
    </source>
</evidence>
<sequence length="101" mass="11084">MLAIQANGRRLHTVKGLHHWQTREELDRLREAMKEAGAVQCGYCTAGFLIGAASYLSEEPRPSRAELAQAMAGHICRCTGYTGILDALQRFADPQAADPKD</sequence>
<organism evidence="7 8">
    <name type="scientific">Kribbella ginsengisoli</name>
    <dbReference type="NCBI Taxonomy" id="363865"/>
    <lineage>
        <taxon>Bacteria</taxon>
        <taxon>Bacillati</taxon>
        <taxon>Actinomycetota</taxon>
        <taxon>Actinomycetes</taxon>
        <taxon>Propionibacteriales</taxon>
        <taxon>Kribbellaceae</taxon>
        <taxon>Kribbella</taxon>
    </lineage>
</organism>
<feature type="domain" description="[2Fe-2S]-binding" evidence="6">
    <location>
        <begin position="13"/>
        <end position="89"/>
    </location>
</feature>
<keyword evidence="2" id="KW-0479">Metal-binding</keyword>
<dbReference type="InterPro" id="IPR051452">
    <property type="entry name" value="Diverse_Oxidoreductases"/>
</dbReference>
<accession>A0ABP6Z798</accession>
<dbReference type="SUPFAM" id="SSF47741">
    <property type="entry name" value="CO dehydrogenase ISP C-domain like"/>
    <property type="match status" value="1"/>
</dbReference>
<dbReference type="EMBL" id="BAABAA010000030">
    <property type="protein sequence ID" value="GAA3600594.1"/>
    <property type="molecule type" value="Genomic_DNA"/>
</dbReference>
<keyword evidence="1" id="KW-0001">2Fe-2S</keyword>
<gene>
    <name evidence="7" type="ORF">GCM10022235_85700</name>
</gene>
<dbReference type="PANTHER" id="PTHR44379:SF5">
    <property type="entry name" value="OXIDOREDUCTASE WITH IRON-SULFUR SUBUNIT"/>
    <property type="match status" value="1"/>
</dbReference>
<dbReference type="RefSeq" id="WP_344850608.1">
    <property type="nucleotide sequence ID" value="NZ_BAABAA010000030.1"/>
</dbReference>
<evidence type="ECO:0000259" key="6">
    <source>
        <dbReference type="Pfam" id="PF01799"/>
    </source>
</evidence>
<name>A0ABP6Z798_9ACTN</name>
<protein>
    <recommendedName>
        <fullName evidence="6">[2Fe-2S]-binding domain-containing protein</fullName>
    </recommendedName>
</protein>
<evidence type="ECO:0000313" key="7">
    <source>
        <dbReference type="EMBL" id="GAA3600594.1"/>
    </source>
</evidence>
<evidence type="ECO:0000256" key="1">
    <source>
        <dbReference type="ARBA" id="ARBA00022714"/>
    </source>
</evidence>
<keyword evidence="8" id="KW-1185">Reference proteome</keyword>
<dbReference type="InterPro" id="IPR002888">
    <property type="entry name" value="2Fe-2S-bd"/>
</dbReference>
<dbReference type="Proteomes" id="UP001501222">
    <property type="component" value="Unassembled WGS sequence"/>
</dbReference>
<evidence type="ECO:0000256" key="4">
    <source>
        <dbReference type="ARBA" id="ARBA00023004"/>
    </source>
</evidence>
<dbReference type="Gene3D" id="1.10.150.120">
    <property type="entry name" value="[2Fe-2S]-binding domain"/>
    <property type="match status" value="1"/>
</dbReference>
<proteinExistence type="predicted"/>
<dbReference type="InterPro" id="IPR036884">
    <property type="entry name" value="2Fe-2S-bd_dom_sf"/>
</dbReference>
<evidence type="ECO:0000256" key="5">
    <source>
        <dbReference type="ARBA" id="ARBA00023014"/>
    </source>
</evidence>
<keyword evidence="3" id="KW-0560">Oxidoreductase</keyword>
<evidence type="ECO:0000256" key="3">
    <source>
        <dbReference type="ARBA" id="ARBA00023002"/>
    </source>
</evidence>
<dbReference type="PANTHER" id="PTHR44379">
    <property type="entry name" value="OXIDOREDUCTASE WITH IRON-SULFUR SUBUNIT"/>
    <property type="match status" value="1"/>
</dbReference>
<keyword evidence="5" id="KW-0411">Iron-sulfur</keyword>
<comment type="caution">
    <text evidence="7">The sequence shown here is derived from an EMBL/GenBank/DDBJ whole genome shotgun (WGS) entry which is preliminary data.</text>
</comment>